<dbReference type="EMBL" id="JBBPHU010000002">
    <property type="protein sequence ID" value="KAK7521674.1"/>
    <property type="molecule type" value="Genomic_DNA"/>
</dbReference>
<feature type="compositionally biased region" description="Low complexity" evidence="1">
    <location>
        <begin position="157"/>
        <end position="172"/>
    </location>
</feature>
<protein>
    <submittedName>
        <fullName evidence="2">Uncharacterized protein</fullName>
    </submittedName>
</protein>
<feature type="region of interest" description="Disordered" evidence="1">
    <location>
        <begin position="248"/>
        <end position="297"/>
    </location>
</feature>
<dbReference type="Proteomes" id="UP001363622">
    <property type="component" value="Unassembled WGS sequence"/>
</dbReference>
<organism evidence="2 3">
    <name type="scientific">Phyllosticta citriasiana</name>
    <dbReference type="NCBI Taxonomy" id="595635"/>
    <lineage>
        <taxon>Eukaryota</taxon>
        <taxon>Fungi</taxon>
        <taxon>Dikarya</taxon>
        <taxon>Ascomycota</taxon>
        <taxon>Pezizomycotina</taxon>
        <taxon>Dothideomycetes</taxon>
        <taxon>Dothideomycetes incertae sedis</taxon>
        <taxon>Botryosphaeriales</taxon>
        <taxon>Phyllostictaceae</taxon>
        <taxon>Phyllosticta</taxon>
    </lineage>
</organism>
<reference evidence="2 3" key="1">
    <citation type="submission" date="2024-04" db="EMBL/GenBank/DDBJ databases">
        <title>Phyllosticta paracitricarpa is synonymous to the EU quarantine fungus P. citricarpa based on phylogenomic analyses.</title>
        <authorList>
            <consortium name="Lawrence Berkeley National Laboratory"/>
            <person name="Van Ingen-Buijs V.A."/>
            <person name="Van Westerhoven A.C."/>
            <person name="Haridas S."/>
            <person name="Skiadas P."/>
            <person name="Martin F."/>
            <person name="Groenewald J.Z."/>
            <person name="Crous P.W."/>
            <person name="Seidl M.F."/>
        </authorList>
    </citation>
    <scope>NUCLEOTIDE SEQUENCE [LARGE SCALE GENOMIC DNA]</scope>
    <source>
        <strain evidence="2 3">CBS 123371</strain>
    </source>
</reference>
<keyword evidence="3" id="KW-1185">Reference proteome</keyword>
<feature type="region of interest" description="Disordered" evidence="1">
    <location>
        <begin position="341"/>
        <end position="536"/>
    </location>
</feature>
<comment type="caution">
    <text evidence="2">The sequence shown here is derived from an EMBL/GenBank/DDBJ whole genome shotgun (WGS) entry which is preliminary data.</text>
</comment>
<feature type="compositionally biased region" description="Polar residues" evidence="1">
    <location>
        <begin position="403"/>
        <end position="415"/>
    </location>
</feature>
<gene>
    <name evidence="2" type="ORF">IWZ03DRAFT_99282</name>
</gene>
<feature type="compositionally biased region" description="Basic and acidic residues" evidence="1">
    <location>
        <begin position="210"/>
        <end position="219"/>
    </location>
</feature>
<feature type="region of interest" description="Disordered" evidence="1">
    <location>
        <begin position="157"/>
        <end position="231"/>
    </location>
</feature>
<evidence type="ECO:0000313" key="2">
    <source>
        <dbReference type="EMBL" id="KAK7521674.1"/>
    </source>
</evidence>
<name>A0ABR1KU52_9PEZI</name>
<sequence length="536" mass="57975">MALRAAYEAFLASPSAGGVLAPQASINYIPTLTTVADSDALVKHLLAQTKVLTKKDQKILSAVEADSALCLDIETTIEFNTGGGAYLPGLDDNFLADRVVVFPMVHIVHFDSQQRIRTIRLYWDQASLLKQVEVIGSRAKNWPIRDGKEQARLIVSSSLPGQQSSTSSARSSFAGDPHASLSLFQPSSNHADDEVPRTSLAPRATSAKPPPRDLHEILSPERAPSIGSASIQAKVGASKNFQPIRLFDKDEDVAQSPSKSPARGKAGPKKYEHFEFGDGEDATPKATADKSGIKTKKHAPQWDFEDFVTPEKHSVKVHAQNERHFGWSDDEVDMETPVKRPVIHQPRPGTQAHFEFNDDATPTAEKTKAPRPRAQNKGLGLYKDPILGEGSDGEDAGGASKTDALSNVTKTVNNESRQKTFDSQFVMADSSPNTAAQAGEPEKIAAPRSKKGLDTNWALYDQSPQPSVAKENVPRGLVKERGINIGGDGMGGRKGSSRAWLFGDDGPDAEAEQPRPTRKASGRAQNAAADKSFWDF</sequence>
<proteinExistence type="predicted"/>
<feature type="compositionally biased region" description="Gly residues" evidence="1">
    <location>
        <begin position="484"/>
        <end position="494"/>
    </location>
</feature>
<accession>A0ABR1KU52</accession>
<evidence type="ECO:0000256" key="1">
    <source>
        <dbReference type="SAM" id="MobiDB-lite"/>
    </source>
</evidence>
<evidence type="ECO:0000313" key="3">
    <source>
        <dbReference type="Proteomes" id="UP001363622"/>
    </source>
</evidence>